<dbReference type="PROSITE" id="PS50292">
    <property type="entry name" value="PEROXIDASE_3"/>
    <property type="match status" value="2"/>
</dbReference>
<dbReference type="InterPro" id="IPR040853">
    <property type="entry name" value="RapA2_cadherin-like"/>
</dbReference>
<dbReference type="Gene3D" id="1.10.640.10">
    <property type="entry name" value="Haem peroxidase domain superfamily, animal type"/>
    <property type="match status" value="2"/>
</dbReference>
<dbReference type="InterPro" id="IPR001343">
    <property type="entry name" value="Hemolysn_Ca-bd"/>
</dbReference>
<dbReference type="GO" id="GO:0004601">
    <property type="term" value="F:peroxidase activity"/>
    <property type="evidence" value="ECO:0007669"/>
    <property type="project" value="UniProtKB-KW"/>
</dbReference>
<evidence type="ECO:0000259" key="5">
    <source>
        <dbReference type="Pfam" id="PF17803"/>
    </source>
</evidence>
<keyword evidence="2" id="KW-0964">Secreted</keyword>
<dbReference type="OrthoDB" id="8143322at2"/>
<dbReference type="GO" id="GO:0005509">
    <property type="term" value="F:calcium ion binding"/>
    <property type="evidence" value="ECO:0007669"/>
    <property type="project" value="InterPro"/>
</dbReference>
<keyword evidence="6" id="KW-0575">Peroxidase</keyword>
<feature type="region of interest" description="Disordered" evidence="4">
    <location>
        <begin position="2714"/>
        <end position="2797"/>
    </location>
</feature>
<dbReference type="SUPFAM" id="SSF48113">
    <property type="entry name" value="Heme-dependent peroxidases"/>
    <property type="match status" value="2"/>
</dbReference>
<keyword evidence="3" id="KW-0325">Glycoprotein</keyword>
<dbReference type="Proteomes" id="UP000199615">
    <property type="component" value="Unassembled WGS sequence"/>
</dbReference>
<dbReference type="InterPro" id="IPR019791">
    <property type="entry name" value="Haem_peroxidase_animal"/>
</dbReference>
<organism evidence="6 7">
    <name type="scientific">Rhodopseudomonas pseudopalustris</name>
    <dbReference type="NCBI Taxonomy" id="1513892"/>
    <lineage>
        <taxon>Bacteria</taxon>
        <taxon>Pseudomonadati</taxon>
        <taxon>Pseudomonadota</taxon>
        <taxon>Alphaproteobacteria</taxon>
        <taxon>Hyphomicrobiales</taxon>
        <taxon>Nitrobacteraceae</taxon>
        <taxon>Rhodopseudomonas</taxon>
    </lineage>
</organism>
<dbReference type="Pfam" id="PF00353">
    <property type="entry name" value="HemolysinCabind"/>
    <property type="match status" value="9"/>
</dbReference>
<comment type="subcellular location">
    <subcellularLocation>
        <location evidence="1">Secreted</location>
    </subcellularLocation>
</comment>
<dbReference type="GO" id="GO:0006979">
    <property type="term" value="P:response to oxidative stress"/>
    <property type="evidence" value="ECO:0007669"/>
    <property type="project" value="InterPro"/>
</dbReference>
<evidence type="ECO:0000313" key="7">
    <source>
        <dbReference type="Proteomes" id="UP000199615"/>
    </source>
</evidence>
<accession>A0A1H8UM58</accession>
<dbReference type="InterPro" id="IPR037120">
    <property type="entry name" value="Haem_peroxidase_sf_animal"/>
</dbReference>
<feature type="domain" description="RapA2 cadherin-like" evidence="5">
    <location>
        <begin position="1705"/>
        <end position="1782"/>
    </location>
</feature>
<feature type="compositionally biased region" description="Acidic residues" evidence="4">
    <location>
        <begin position="2749"/>
        <end position="2771"/>
    </location>
</feature>
<feature type="compositionally biased region" description="Acidic residues" evidence="4">
    <location>
        <begin position="2726"/>
        <end position="2738"/>
    </location>
</feature>
<gene>
    <name evidence="6" type="ORF">SAMN05444123_107109</name>
</gene>
<keyword evidence="6" id="KW-0560">Oxidoreductase</keyword>
<dbReference type="RefSeq" id="WP_092684777.1">
    <property type="nucleotide sequence ID" value="NZ_FODT01000007.1"/>
</dbReference>
<evidence type="ECO:0000256" key="1">
    <source>
        <dbReference type="ARBA" id="ARBA00004613"/>
    </source>
</evidence>
<evidence type="ECO:0000256" key="3">
    <source>
        <dbReference type="ARBA" id="ARBA00023180"/>
    </source>
</evidence>
<dbReference type="Pfam" id="PF17803">
    <property type="entry name" value="Cadherin_4"/>
    <property type="match status" value="1"/>
</dbReference>
<dbReference type="GO" id="GO:0005576">
    <property type="term" value="C:extracellular region"/>
    <property type="evidence" value="ECO:0007669"/>
    <property type="project" value="UniProtKB-SubCell"/>
</dbReference>
<evidence type="ECO:0000256" key="2">
    <source>
        <dbReference type="ARBA" id="ARBA00022525"/>
    </source>
</evidence>
<dbReference type="SUPFAM" id="SSF51120">
    <property type="entry name" value="beta-Roll"/>
    <property type="match status" value="3"/>
</dbReference>
<dbReference type="InterPro" id="IPR011049">
    <property type="entry name" value="Serralysin-like_metalloprot_C"/>
</dbReference>
<dbReference type="InterPro" id="IPR010255">
    <property type="entry name" value="Haem_peroxidase_sf"/>
</dbReference>
<keyword evidence="7" id="KW-1185">Reference proteome</keyword>
<sequence length="3086" mass="322292">MAAFTLNQADLAFILRQIKVAEAHAAGAPLTSIYVDALGNVVPAGTPGALLAVADPKVPVGLRTVDGQDNNIVPGREQWGAADQSMPRLLTASYTTGTGSIDLNGPAPGGVVTGGNYAAPGTIVDTAPRTVSNLIVDMSLNNPAAIIAALTFAGSEDVLADQSEITAAFLALKAARDADPLGDHAALQLELDTILEQKGVTVTNGSIDVPNVAPDEGLSAPFNAWMTFFGQFFDHGLDLISKGGAGTVYVPLAADDPLRTHGPDGIAGTGDEVPGQMAFMALTRATPAADGSQVNTTTPFVDQNQTYTSHASHQVFLREYKMVGGVPMATGKLLGGAEGGLATWADVKAQAQNMLGIVLSDLDVLNVPLLRTDAYGEFIRDANGFAQVIIGLGGDGIPNTADDLVASGTNLAPLNLATLNNGAGPVRTSHAFLDDIAHNAAPVVVDGVLTPDTDSATGNDVAINPLTGQRLEYDDELLDRHYITGDGRGNENIGLTAVHHIFHSEHNRQVDSQKLTILNSGDIAFINEWLATDIGALDPGFGTMNALQQLDYANSLNWDGERLFQGARFATEMQYQHLVFEEFARKIQPAIDPFVFNSVTDINPAIFSEFANTVYRFGHSMLTEGMPRLDANGNPMDSELGLVESFLNPVLFDNDGAISHDAGAAAIVRGMTIERGNEIDEFVVDALRNNLLGLPLDLAAINIARGRDTGMPSLNETRTQLYAASGSTFLKPYDHWVDLATNLKNPASIVNFVAAYGTHATIVGATTLEAKRMAAMELVFGVDQNGDATVAADRTAFLTGTGAWAGVETGLNRIDLWIGGLAEKKMPFGGMLGSTFNAIFELQLENLQDGDRFYYLTRTQGQNFLNMLEQNSFAKLIMANTDLAQPGPDGIRGTADDIVPRHIGVDSFANYDYVLEVDESNQADYNGAAPGKDPQGADPFLEALGLGKVIRNDPGTAGPDANYIRFSGGEHIVVGGTDGDDTIITDFGDDGIWGDAGDDRIESGAGVDLVNGGAGNDIITDSGDTGDFLKGDEGDDVIANSNGIDILMGGSGKDVVFVGVDDTEVFAGEGDDFVLGGDGVDFLLGNEGDDWMEAGGGFDTTAGDNSELFFNSAIKGHDVMFAGSEEHDFDAESGDDIMVQGESVMRNEGMFGFDWAIFKGMSLDGYADMNIPIFTTDQADILRNRFDKVEALSGWDNNDTLIGDSRVFGDIAAGDITATTEGVFFNDGLDQAGLDRIAGLDQIVQVGQTGLFESGNVLFGGGGSDVIEGNGGDDILDGDRWLNVRIRITGAGEANTADNQIATVDSLKHVFTAADAADPSWVGKSLFELMIARTIVPNQLYIVREIIEDDGAGDTDIAVFNDIRANYVISGNADGSIRVEHVTVSNVIDPANGRNIVSDGVDTLRNFEVLRFADGDFTLTPPELRLNGFDSLTVADNFDAANYTNSTGNRVWGSGWVETGDDNSATAAAGQIRITGGVLQFDQGNGAQIQRTINLAGVTSARLSFDADPNNLDGGELVRVLYSADGVVFNQLDTIVGNGGNTTRSFDLTGPFTANSAIRFEVTSLNAANETVNIDNLSVVVTVPAATPTIDVGATFTEDGPATPIASLPNIADDSATMASARIVLTNASAGDQLVVGGLPAGIAGAIDTSVDGRITVTLTGAASRASYQDAIQAITFRTTSQSPSVDDRIIQVTVNDGLVDSNIATSTIQVISVNDAPNAVNDRIVTNNGNGVAFQIPDWALTANDTDADSPFAITVVNGANNLTATRPAGGPVTITDTGTINGGSFNYTVSDGFATDPASVQVVRDTTGAINGNNGVDILVGDGAANILEGAGSNDLIFAGAGDDTINWTATSIGGVDIANDGRDFVDGGAGTLDRFVVNGSGSEEAFVVYAASAALAAGFTGLKPGTEIVITRNGTVIAELDNIEEITINTGAGSDTVTAVGDFDPTSLNFNTITINGDGGNDTVDVSTLQSAHRILFRSNGGNDTIVGNLRPQDVVELAPGTSLANYVLADNGNGTKTLSNGAHSITFTGAVPPQFQNGSAPGGNGEGVTGAFEYTASDLAGLKALVNGQRPVGDDDDGATGVRDLSGHNNNVANPNWGSADQPFIRITNPHYGEADANGNLAINPVFDGLDPRTISNVLGGQEAGLPNAGNDANIFFMAMGQYIDHGLDFLGKGGNGTIQIGALGGGAPGSGNPADLTRGSVASYDANGVPQHINRTSPYVDQNQAYGSNDLVGQFLRAGDDNGGLGAHLFAGAPDPSNPEFALLPTLRELITEHWQNNTVFHSSSLQGGSVAFRDYFVGLVGQNGVINQALLPSMISNFMGTNHALLLDANPFINVLDHYVSGDGRTNENFALTSIHTIWARNHNHHVEGLAAAGFQGTAEELFQAAKMINEAEYQRVVFDEYLETLLGGLRSQGTHGFEEYDPNANAGISHEFAGAVFRFGHSLIGQTMTVLDANGNPTQVNLFDAFLNPSNDPSAFPNPLPPGYTPQPGYAQHGVNAIIGGTVSQPAEDVDFNIVDAVRNDLVRINADLFAFNVARGWDLGLGTLNQVRRDLAASTNPYVAESVGFAGSDLTPYSSWEDFQQRNDLNNAVIAQFKQAYPDLTLAAADIAAFREVNPDIAIAMQNDGTGIVSGIDRLDLWVGGLAEKHINGGLVGETFWVVLSEQFERLQDGDRFYYISRFDNFDFYENFIDGQQFADIVTRNTGMTGLPEHMFQTDPIDQNENEGEGEGEGDGTPVGNGDPPTDDDDDDGDGTAGGDDDDDDDTPPANGEGDGTTPPVGGVIRTGTPQPDVLVGGAGDDNIVAFADDDVIAADAGADAISAGDGNDFVNAGAGRDVIFAGAGNDQVFAGDGADMIYGDAGADRIFGHQGNDLINAGAGDDIVFGGAGNDLIVAELSDGNDVYYGDDSEGGSGIDTLDLSAATANVTVNLGSGPLFHGSASGSQTGNDTLWSIENVYTGSGNDTITASNAVNVISGGTGNDTFRFTSTSAANGDTILDFEPGDRIDLTAIDASTSANGDQSFELINGATFTAAGQLAVSFESREDGDFTVIRGNIDGNADADFKIEVAGHHNLTSSNVGL</sequence>
<name>A0A1H8UM58_9BRAD</name>
<proteinExistence type="predicted"/>
<dbReference type="EMBL" id="FODT01000007">
    <property type="protein sequence ID" value="SEP03698.1"/>
    <property type="molecule type" value="Genomic_DNA"/>
</dbReference>
<protein>
    <submittedName>
        <fullName evidence="6">Animal haem peroxidase</fullName>
    </submittedName>
</protein>
<dbReference type="PANTHER" id="PTHR11475:SF4">
    <property type="entry name" value="CHORION PEROXIDASE"/>
    <property type="match status" value="1"/>
</dbReference>
<dbReference type="PANTHER" id="PTHR11475">
    <property type="entry name" value="OXIDASE/PEROXIDASE"/>
    <property type="match status" value="1"/>
</dbReference>
<dbReference type="Pfam" id="PF03098">
    <property type="entry name" value="An_peroxidase"/>
    <property type="match status" value="5"/>
</dbReference>
<reference evidence="7" key="1">
    <citation type="submission" date="2016-10" db="EMBL/GenBank/DDBJ databases">
        <authorList>
            <person name="Varghese N."/>
            <person name="Submissions S."/>
        </authorList>
    </citation>
    <scope>NUCLEOTIDE SEQUENCE [LARGE SCALE GENOMIC DNA]</scope>
    <source>
        <strain evidence="7">DSM 123</strain>
    </source>
</reference>
<dbReference type="Gene3D" id="2.150.10.10">
    <property type="entry name" value="Serralysin-like metalloprotease, C-terminal"/>
    <property type="match status" value="3"/>
</dbReference>
<dbReference type="CDD" id="cd09821">
    <property type="entry name" value="An_peroxidase_bacterial_2"/>
    <property type="match status" value="1"/>
</dbReference>
<evidence type="ECO:0000313" key="6">
    <source>
        <dbReference type="EMBL" id="SEP03698.1"/>
    </source>
</evidence>
<evidence type="ECO:0000256" key="4">
    <source>
        <dbReference type="SAM" id="MobiDB-lite"/>
    </source>
</evidence>
<dbReference type="GO" id="GO:0020037">
    <property type="term" value="F:heme binding"/>
    <property type="evidence" value="ECO:0007669"/>
    <property type="project" value="InterPro"/>
</dbReference>